<name>A0A1B8B3D8_FUSPO</name>
<sequence length="119" mass="13312">MCGNRHERSEICLMLGKMFSKAEEEGVMDLFTPGSLYQHCGSLNLSLATLEKKISSVAEYMDVCGSCMGVFELLTGVRAQFERAGDPLYLRHIHAMAKQAKKVQMGTWTSEDDKDDDEI</sequence>
<comment type="caution">
    <text evidence="1">The sequence shown here is derived from an EMBL/GenBank/DDBJ whole genome shotgun (WGS) entry which is preliminary data.</text>
</comment>
<proteinExistence type="predicted"/>
<protein>
    <submittedName>
        <fullName evidence="1">Uncharacterized protein</fullName>
    </submittedName>
</protein>
<gene>
    <name evidence="1" type="ORF">FPOA_01180</name>
</gene>
<dbReference type="STRING" id="36050.A0A1B8B3D8"/>
<dbReference type="EMBL" id="LYXU01000001">
    <property type="protein sequence ID" value="OBS27238.1"/>
    <property type="molecule type" value="Genomic_DNA"/>
</dbReference>
<reference evidence="1 2" key="1">
    <citation type="submission" date="2016-06" db="EMBL/GenBank/DDBJ databases">
        <title>Living apart together: crosstalk between the core and supernumerary genomes in a fungal plant pathogen.</title>
        <authorList>
            <person name="Vanheule A."/>
            <person name="Audenaert K."/>
            <person name="Warris S."/>
            <person name="Van De Geest H."/>
            <person name="Schijlen E."/>
            <person name="Hofte M."/>
            <person name="De Saeger S."/>
            <person name="Haesaert G."/>
            <person name="Waalwijk C."/>
            <person name="Van Der Lee T."/>
        </authorList>
    </citation>
    <scope>NUCLEOTIDE SEQUENCE [LARGE SCALE GENOMIC DNA]</scope>
    <source>
        <strain evidence="1 2">2516</strain>
    </source>
</reference>
<dbReference type="AlphaFoldDB" id="A0A1B8B3D8"/>
<accession>A0A1B8B3D8</accession>
<dbReference type="Proteomes" id="UP000091967">
    <property type="component" value="Unassembled WGS sequence"/>
</dbReference>
<keyword evidence="2" id="KW-1185">Reference proteome</keyword>
<evidence type="ECO:0000313" key="1">
    <source>
        <dbReference type="EMBL" id="OBS27238.1"/>
    </source>
</evidence>
<organism evidence="1 2">
    <name type="scientific">Fusarium poae</name>
    <dbReference type="NCBI Taxonomy" id="36050"/>
    <lineage>
        <taxon>Eukaryota</taxon>
        <taxon>Fungi</taxon>
        <taxon>Dikarya</taxon>
        <taxon>Ascomycota</taxon>
        <taxon>Pezizomycotina</taxon>
        <taxon>Sordariomycetes</taxon>
        <taxon>Hypocreomycetidae</taxon>
        <taxon>Hypocreales</taxon>
        <taxon>Nectriaceae</taxon>
        <taxon>Fusarium</taxon>
    </lineage>
</organism>
<evidence type="ECO:0000313" key="2">
    <source>
        <dbReference type="Proteomes" id="UP000091967"/>
    </source>
</evidence>